<name>A0A1M7LIK2_RUMFL</name>
<reference evidence="2 3" key="1">
    <citation type="submission" date="2016-11" db="EMBL/GenBank/DDBJ databases">
        <authorList>
            <person name="Jaros S."/>
            <person name="Januszkiewicz K."/>
            <person name="Wedrychowicz H."/>
        </authorList>
    </citation>
    <scope>NUCLEOTIDE SEQUENCE [LARGE SCALE GENOMIC DNA]</scope>
    <source>
        <strain evidence="2 3">Y1</strain>
    </source>
</reference>
<feature type="domain" description="Dockerin" evidence="1">
    <location>
        <begin position="393"/>
        <end position="470"/>
    </location>
</feature>
<dbReference type="InterPro" id="IPR032675">
    <property type="entry name" value="LRR_dom_sf"/>
</dbReference>
<dbReference type="SUPFAM" id="SSF52058">
    <property type="entry name" value="L domain-like"/>
    <property type="match status" value="1"/>
</dbReference>
<gene>
    <name evidence="2" type="ORF">SAMN04487860_11394</name>
</gene>
<dbReference type="Proteomes" id="UP000184394">
    <property type="component" value="Unassembled WGS sequence"/>
</dbReference>
<dbReference type="AlphaFoldDB" id="A0A1M7LIK2"/>
<dbReference type="CDD" id="cd14256">
    <property type="entry name" value="Dockerin_I"/>
    <property type="match status" value="1"/>
</dbReference>
<dbReference type="PROSITE" id="PS51766">
    <property type="entry name" value="DOCKERIN"/>
    <property type="match status" value="1"/>
</dbReference>
<dbReference type="GO" id="GO:0000272">
    <property type="term" value="P:polysaccharide catabolic process"/>
    <property type="evidence" value="ECO:0007669"/>
    <property type="project" value="InterPro"/>
</dbReference>
<evidence type="ECO:0000313" key="3">
    <source>
        <dbReference type="Proteomes" id="UP000184394"/>
    </source>
</evidence>
<evidence type="ECO:0000259" key="1">
    <source>
        <dbReference type="PROSITE" id="PS51766"/>
    </source>
</evidence>
<dbReference type="Gene3D" id="3.80.10.10">
    <property type="entry name" value="Ribonuclease Inhibitor"/>
    <property type="match status" value="1"/>
</dbReference>
<dbReference type="InterPro" id="IPR026906">
    <property type="entry name" value="LRR_5"/>
</dbReference>
<sequence>MYLSEIELGENVSEIGRGAFGCTSIDVLELSEKVEFIDNIFSDMHTSTKNEIYKITNTVIIKNPECEIETRSGEWGDVLIVCDENSAAMENAKKSNARCCTPEQYEKGEYDKVEVSPLDIFVCIKKYGMMFKETEDGLEVGKICCVKNGTVVIPDEVGGIPVVKYDYGVKATREGSDIFISIEDRIIEQYIDEIEKVVIGKNVKLLGPGAFTQCKNIKSVEGGEGLEKIGDQAFFELHKLEKFDFSDKLKEIESYAFYGCCNLTDVKLNNALEKIGANSFSECVSLDNIIIPDKVSTIGEAVFNDTHISTLVLPESVKNIGRDAFSCFSGDYKDRNEKVLVSVTKVDRVELKVLNPECEIDGDPFYKNSKDVYMYGYADSTAWNFAHKNQVLDFYAFGDANNDYQVDMSDIVLIMQSLANPNKYGLEGTDEHHITQKGIDCADVDNAGNGFTANDALKIQKYLLGQEKLV</sequence>
<protein>
    <submittedName>
        <fullName evidence="2">Leucine rich repeat-containing protein</fullName>
    </submittedName>
</protein>
<dbReference type="SUPFAM" id="SSF63446">
    <property type="entry name" value="Type I dockerin domain"/>
    <property type="match status" value="1"/>
</dbReference>
<dbReference type="OrthoDB" id="1814665at2"/>
<dbReference type="InterPro" id="IPR016134">
    <property type="entry name" value="Dockerin_dom"/>
</dbReference>
<dbReference type="Pfam" id="PF13306">
    <property type="entry name" value="LRR_5"/>
    <property type="match status" value="2"/>
</dbReference>
<dbReference type="PANTHER" id="PTHR45661">
    <property type="entry name" value="SURFACE ANTIGEN"/>
    <property type="match status" value="1"/>
</dbReference>
<dbReference type="Gene3D" id="1.10.1330.10">
    <property type="entry name" value="Dockerin domain"/>
    <property type="match status" value="1"/>
</dbReference>
<organism evidence="2 3">
    <name type="scientific">Ruminococcus flavefaciens</name>
    <dbReference type="NCBI Taxonomy" id="1265"/>
    <lineage>
        <taxon>Bacteria</taxon>
        <taxon>Bacillati</taxon>
        <taxon>Bacillota</taxon>
        <taxon>Clostridia</taxon>
        <taxon>Eubacteriales</taxon>
        <taxon>Oscillospiraceae</taxon>
        <taxon>Ruminococcus</taxon>
    </lineage>
</organism>
<evidence type="ECO:0000313" key="2">
    <source>
        <dbReference type="EMBL" id="SHM77900.1"/>
    </source>
</evidence>
<dbReference type="InterPro" id="IPR053139">
    <property type="entry name" value="Surface_bspA-like"/>
</dbReference>
<accession>A0A1M7LIK2</accession>
<dbReference type="EMBL" id="FRCT01000013">
    <property type="protein sequence ID" value="SHM77900.1"/>
    <property type="molecule type" value="Genomic_DNA"/>
</dbReference>
<proteinExistence type="predicted"/>
<dbReference type="PANTHER" id="PTHR45661:SF3">
    <property type="entry name" value="IG-LIKE DOMAIN-CONTAINING PROTEIN"/>
    <property type="match status" value="1"/>
</dbReference>
<dbReference type="InterPro" id="IPR036439">
    <property type="entry name" value="Dockerin_dom_sf"/>
</dbReference>